<keyword evidence="5" id="KW-0411">Iron-sulfur</keyword>
<dbReference type="Pfam" id="PF00111">
    <property type="entry name" value="Fer2"/>
    <property type="match status" value="1"/>
</dbReference>
<dbReference type="GO" id="GO:0140647">
    <property type="term" value="P:P450-containing electron transport chain"/>
    <property type="evidence" value="ECO:0007669"/>
    <property type="project" value="InterPro"/>
</dbReference>
<dbReference type="AlphaFoldDB" id="A0A941J3J2"/>
<dbReference type="GO" id="GO:0009055">
    <property type="term" value="F:electron transfer activity"/>
    <property type="evidence" value="ECO:0007669"/>
    <property type="project" value="TreeGrafter"/>
</dbReference>
<evidence type="ECO:0000313" key="8">
    <source>
        <dbReference type="EMBL" id="MBR8642902.1"/>
    </source>
</evidence>
<keyword evidence="2" id="KW-0001">2Fe-2S</keyword>
<dbReference type="GO" id="GO:0046872">
    <property type="term" value="F:metal ion binding"/>
    <property type="evidence" value="ECO:0007669"/>
    <property type="project" value="UniProtKB-KW"/>
</dbReference>
<dbReference type="PROSITE" id="PS51085">
    <property type="entry name" value="2FE2S_FER_2"/>
    <property type="match status" value="1"/>
</dbReference>
<gene>
    <name evidence="8" type="ORF">KEF29_35270</name>
</gene>
<dbReference type="CDD" id="cd00207">
    <property type="entry name" value="fer2"/>
    <property type="match status" value="1"/>
</dbReference>
<evidence type="ECO:0000259" key="7">
    <source>
        <dbReference type="PROSITE" id="PS51085"/>
    </source>
</evidence>
<feature type="domain" description="2Fe-2S ferredoxin-type" evidence="7">
    <location>
        <begin position="2"/>
        <end position="106"/>
    </location>
</feature>
<reference evidence="8 9" key="1">
    <citation type="submission" date="2021-04" db="EMBL/GenBank/DDBJ databases">
        <title>Characterization of the biosynthetic gene cluster of new lipopeptides with antitumor activity in the genome of the marine Streptomyces PHM034.</title>
        <authorList>
            <person name="Ceniceros A."/>
            <person name="Canedo L."/>
            <person name="Mendez C."/>
            <person name="Olano C."/>
            <person name="Schleissner C."/>
            <person name="Cuevas C."/>
            <person name="De La Calle F."/>
            <person name="Salas J.A."/>
        </authorList>
    </citation>
    <scope>NUCLEOTIDE SEQUENCE [LARGE SCALE GENOMIC DNA]</scope>
    <source>
        <strain evidence="8 9">PHM034</strain>
    </source>
</reference>
<evidence type="ECO:0000256" key="6">
    <source>
        <dbReference type="ARBA" id="ARBA00034078"/>
    </source>
</evidence>
<dbReference type="PRINTS" id="PR00355">
    <property type="entry name" value="ADRENODOXIN"/>
</dbReference>
<dbReference type="Proteomes" id="UP000682308">
    <property type="component" value="Unassembled WGS sequence"/>
</dbReference>
<dbReference type="InterPro" id="IPR036010">
    <property type="entry name" value="2Fe-2S_ferredoxin-like_sf"/>
</dbReference>
<dbReference type="Gene3D" id="3.10.20.30">
    <property type="match status" value="1"/>
</dbReference>
<accession>A0A941J3J2</accession>
<protein>
    <submittedName>
        <fullName evidence="8">2Fe-2S iron-sulfur cluster binding domain-containing protein</fullName>
    </submittedName>
</protein>
<comment type="similarity">
    <text evidence="1">Belongs to the adrenodoxin/putidaredoxin family.</text>
</comment>
<evidence type="ECO:0000256" key="3">
    <source>
        <dbReference type="ARBA" id="ARBA00022723"/>
    </source>
</evidence>
<dbReference type="InterPro" id="IPR001041">
    <property type="entry name" value="2Fe-2S_ferredoxin-type"/>
</dbReference>
<proteinExistence type="inferred from homology"/>
<comment type="caution">
    <text evidence="8">The sequence shown here is derived from an EMBL/GenBank/DDBJ whole genome shotgun (WGS) entry which is preliminary data.</text>
</comment>
<evidence type="ECO:0000256" key="4">
    <source>
        <dbReference type="ARBA" id="ARBA00023004"/>
    </source>
</evidence>
<dbReference type="GO" id="GO:0051537">
    <property type="term" value="F:2 iron, 2 sulfur cluster binding"/>
    <property type="evidence" value="ECO:0007669"/>
    <property type="project" value="UniProtKB-KW"/>
</dbReference>
<evidence type="ECO:0000256" key="2">
    <source>
        <dbReference type="ARBA" id="ARBA00022714"/>
    </source>
</evidence>
<dbReference type="GO" id="GO:0005829">
    <property type="term" value="C:cytosol"/>
    <property type="evidence" value="ECO:0007669"/>
    <property type="project" value="TreeGrafter"/>
</dbReference>
<dbReference type="InterPro" id="IPR012675">
    <property type="entry name" value="Beta-grasp_dom_sf"/>
</dbReference>
<keyword evidence="9" id="KW-1185">Reference proteome</keyword>
<organism evidence="8 9">
    <name type="scientific">Streptomyces tuirus</name>
    <dbReference type="NCBI Taxonomy" id="68278"/>
    <lineage>
        <taxon>Bacteria</taxon>
        <taxon>Bacillati</taxon>
        <taxon>Actinomycetota</taxon>
        <taxon>Actinomycetes</taxon>
        <taxon>Kitasatosporales</taxon>
        <taxon>Streptomycetaceae</taxon>
        <taxon>Streptomyces</taxon>
    </lineage>
</organism>
<evidence type="ECO:0000313" key="9">
    <source>
        <dbReference type="Proteomes" id="UP000682308"/>
    </source>
</evidence>
<comment type="cofactor">
    <cofactor evidence="6">
        <name>[2Fe-2S] cluster</name>
        <dbReference type="ChEBI" id="CHEBI:190135"/>
    </cofactor>
</comment>
<evidence type="ECO:0000256" key="1">
    <source>
        <dbReference type="ARBA" id="ARBA00010914"/>
    </source>
</evidence>
<dbReference type="SUPFAM" id="SSF54292">
    <property type="entry name" value="2Fe-2S ferredoxin-like"/>
    <property type="match status" value="1"/>
</dbReference>
<keyword evidence="3" id="KW-0479">Metal-binding</keyword>
<name>A0A941J3J2_9ACTN</name>
<keyword evidence="4" id="KW-0408">Iron</keyword>
<dbReference type="InterPro" id="IPR001055">
    <property type="entry name" value="Adrenodoxin-like"/>
</dbReference>
<dbReference type="EMBL" id="JAGTPG010000002">
    <property type="protein sequence ID" value="MBR8642902.1"/>
    <property type="molecule type" value="Genomic_DNA"/>
</dbReference>
<sequence length="107" mass="11149">MAMITYLLSDGTRSVLDVSVGTTVMEAAVDNGVEGIVGQCGGKTVCGTCHVFVESAAGRALPGLEADEDDLLDYTAEPRTASSRLGCRLVVEEGLDSVVVRLPKTQC</sequence>
<evidence type="ECO:0000256" key="5">
    <source>
        <dbReference type="ARBA" id="ARBA00023014"/>
    </source>
</evidence>
<dbReference type="PANTHER" id="PTHR23426:SF65">
    <property type="entry name" value="FERREDOXIN-2, MITOCHONDRIAL"/>
    <property type="match status" value="1"/>
</dbReference>
<dbReference type="PANTHER" id="PTHR23426">
    <property type="entry name" value="FERREDOXIN/ADRENODOXIN"/>
    <property type="match status" value="1"/>
</dbReference>